<dbReference type="STRING" id="103827.A0A0N5D267"/>
<dbReference type="OMA" id="PNESHAQ"/>
<dbReference type="AlphaFoldDB" id="A0A0N5D267"/>
<evidence type="ECO:0000313" key="4">
    <source>
        <dbReference type="Proteomes" id="UP000276776"/>
    </source>
</evidence>
<dbReference type="Proteomes" id="UP000276776">
    <property type="component" value="Unassembled WGS sequence"/>
</dbReference>
<feature type="domain" description="Calponin-homology (CH)" evidence="2">
    <location>
        <begin position="1"/>
        <end position="57"/>
    </location>
</feature>
<evidence type="ECO:0000313" key="5">
    <source>
        <dbReference type="WBParaSite" id="TCLT_0000696501-mRNA-1"/>
    </source>
</evidence>
<evidence type="ECO:0000259" key="2">
    <source>
        <dbReference type="PROSITE" id="PS50021"/>
    </source>
</evidence>
<dbReference type="InterPro" id="IPR036872">
    <property type="entry name" value="CH_dom_sf"/>
</dbReference>
<accession>A0A0N5D267</accession>
<protein>
    <submittedName>
        <fullName evidence="5">Calponin-homology (CH) domain-containing protein</fullName>
    </submittedName>
</protein>
<dbReference type="GO" id="GO:0051015">
    <property type="term" value="F:actin filament binding"/>
    <property type="evidence" value="ECO:0007669"/>
    <property type="project" value="InterPro"/>
</dbReference>
<dbReference type="PANTHER" id="PTHR38537:SF16">
    <property type="entry name" value="CALPONIN-HOMOLOGY (CH) DOMAIN-CONTAINING PROTEIN"/>
    <property type="match status" value="1"/>
</dbReference>
<dbReference type="InterPro" id="IPR044801">
    <property type="entry name" value="Filamin"/>
</dbReference>
<dbReference type="InterPro" id="IPR001715">
    <property type="entry name" value="CH_dom"/>
</dbReference>
<dbReference type="OrthoDB" id="18740at2759"/>
<evidence type="ECO:0000313" key="3">
    <source>
        <dbReference type="EMBL" id="VDN04361.1"/>
    </source>
</evidence>
<feature type="domain" description="Calponin-homology (CH)" evidence="2">
    <location>
        <begin position="64"/>
        <end position="167"/>
    </location>
</feature>
<dbReference type="GO" id="GO:0030036">
    <property type="term" value="P:actin cytoskeleton organization"/>
    <property type="evidence" value="ECO:0007669"/>
    <property type="project" value="InterPro"/>
</dbReference>
<evidence type="ECO:0000256" key="1">
    <source>
        <dbReference type="ARBA" id="ARBA00022737"/>
    </source>
</evidence>
<reference evidence="5" key="1">
    <citation type="submission" date="2017-02" db="UniProtKB">
        <authorList>
            <consortium name="WormBaseParasite"/>
        </authorList>
    </citation>
    <scope>IDENTIFICATION</scope>
</reference>
<keyword evidence="4" id="KW-1185">Reference proteome</keyword>
<dbReference type="PROSITE" id="PS50021">
    <property type="entry name" value="CH"/>
    <property type="match status" value="2"/>
</dbReference>
<dbReference type="PANTHER" id="PTHR38537">
    <property type="entry name" value="JITTERBUG, ISOFORM N"/>
    <property type="match status" value="1"/>
</dbReference>
<organism evidence="5">
    <name type="scientific">Thelazia callipaeda</name>
    <name type="common">Oriental eyeworm</name>
    <name type="synonym">Parasitic nematode</name>
    <dbReference type="NCBI Taxonomy" id="103827"/>
    <lineage>
        <taxon>Eukaryota</taxon>
        <taxon>Metazoa</taxon>
        <taxon>Ecdysozoa</taxon>
        <taxon>Nematoda</taxon>
        <taxon>Chromadorea</taxon>
        <taxon>Rhabditida</taxon>
        <taxon>Spirurina</taxon>
        <taxon>Spiruromorpha</taxon>
        <taxon>Thelazioidea</taxon>
        <taxon>Thelaziidae</taxon>
        <taxon>Thelazia</taxon>
    </lineage>
</organism>
<sequence length="317" mass="35454">MYKNRPNKIQKIMNVQMVLDALKSDGVRLNNIGAHDIVEGNMKFILGLLWCLIQKYQIDTNMKLPMRKLMMVWLQNVLPELSLKNFHHNWSNGLAISALLDYCQPGLYQNWRSLDLLKSEENCETAIHLAEVNFNIPPILSARDMSSPYLDELSCITYLSYFLKVDGPGYKATLRNVRELIPDIDVQDFGSSWKDGYYLCSLVKALGGSVTAYPNESHAQSLENIKRALNAASSLGVNSVVNAEEIVDPSSGHLGISVNLDLAFAEKSNVNINDLEVQVIGPSRQVLSEESLKLRKNCTRKGAVISMIPYLQGLHNG</sequence>
<dbReference type="Pfam" id="PF00307">
    <property type="entry name" value="CH"/>
    <property type="match status" value="3"/>
</dbReference>
<dbReference type="EMBL" id="UYYF01004461">
    <property type="protein sequence ID" value="VDN04361.1"/>
    <property type="molecule type" value="Genomic_DNA"/>
</dbReference>
<gene>
    <name evidence="3" type="ORF">TCLT_LOCUS6954</name>
</gene>
<dbReference type="SUPFAM" id="SSF47576">
    <property type="entry name" value="Calponin-homology domain, CH-domain"/>
    <property type="match status" value="2"/>
</dbReference>
<keyword evidence="1" id="KW-0677">Repeat</keyword>
<proteinExistence type="predicted"/>
<dbReference type="SMART" id="SM00033">
    <property type="entry name" value="CH"/>
    <property type="match status" value="2"/>
</dbReference>
<dbReference type="Gene3D" id="1.10.418.10">
    <property type="entry name" value="Calponin-like domain"/>
    <property type="match status" value="3"/>
</dbReference>
<reference evidence="3 4" key="2">
    <citation type="submission" date="2018-11" db="EMBL/GenBank/DDBJ databases">
        <authorList>
            <consortium name="Pathogen Informatics"/>
        </authorList>
    </citation>
    <scope>NUCLEOTIDE SEQUENCE [LARGE SCALE GENOMIC DNA]</scope>
</reference>
<name>A0A0N5D267_THECL</name>
<dbReference type="WBParaSite" id="TCLT_0000696501-mRNA-1">
    <property type="protein sequence ID" value="TCLT_0000696501-mRNA-1"/>
    <property type="gene ID" value="TCLT_0000696501"/>
</dbReference>
<dbReference type="CDD" id="cd21185">
    <property type="entry name" value="CH_jitterbug-like_rpt3"/>
    <property type="match status" value="1"/>
</dbReference>